<keyword evidence="6" id="KW-1185">Reference proteome</keyword>
<dbReference type="AlphaFoldDB" id="A0A2T0VZ62"/>
<keyword evidence="5" id="KW-0282">Flagellum</keyword>
<evidence type="ECO:0000313" key="5">
    <source>
        <dbReference type="EMBL" id="PRY77623.1"/>
    </source>
</evidence>
<comment type="subcellular location">
    <subcellularLocation>
        <location evidence="1">Bacterial flagellum</location>
    </subcellularLocation>
</comment>
<evidence type="ECO:0000256" key="2">
    <source>
        <dbReference type="ARBA" id="ARBA00005709"/>
    </source>
</evidence>
<dbReference type="InterPro" id="IPR046358">
    <property type="entry name" value="Flagellin_C"/>
</dbReference>
<keyword evidence="5" id="KW-0969">Cilium</keyword>
<evidence type="ECO:0000256" key="1">
    <source>
        <dbReference type="ARBA" id="ARBA00004365"/>
    </source>
</evidence>
<dbReference type="Pfam" id="PF00700">
    <property type="entry name" value="Flagellin_C"/>
    <property type="match status" value="1"/>
</dbReference>
<dbReference type="RefSeq" id="WP_243394481.1">
    <property type="nucleotide sequence ID" value="NZ_PVTP01000005.1"/>
</dbReference>
<organism evidence="5 6">
    <name type="scientific">Yoonia maritima</name>
    <dbReference type="NCBI Taxonomy" id="1435347"/>
    <lineage>
        <taxon>Bacteria</taxon>
        <taxon>Pseudomonadati</taxon>
        <taxon>Pseudomonadota</taxon>
        <taxon>Alphaproteobacteria</taxon>
        <taxon>Rhodobacterales</taxon>
        <taxon>Paracoccaceae</taxon>
        <taxon>Yoonia</taxon>
    </lineage>
</organism>
<dbReference type="SUPFAM" id="SSF64518">
    <property type="entry name" value="Phase 1 flagellin"/>
    <property type="match status" value="1"/>
</dbReference>
<reference evidence="5 6" key="1">
    <citation type="submission" date="2018-03" db="EMBL/GenBank/DDBJ databases">
        <title>Genomic Encyclopedia of Archaeal and Bacterial Type Strains, Phase II (KMG-II): from individual species to whole genera.</title>
        <authorList>
            <person name="Goeker M."/>
        </authorList>
    </citation>
    <scope>NUCLEOTIDE SEQUENCE [LARGE SCALE GENOMIC DNA]</scope>
    <source>
        <strain evidence="5 6">DSM 101533</strain>
    </source>
</reference>
<proteinExistence type="inferred from homology"/>
<dbReference type="InterPro" id="IPR001492">
    <property type="entry name" value="Flagellin"/>
</dbReference>
<dbReference type="PANTHER" id="PTHR42792:SF1">
    <property type="entry name" value="FLAGELLAR HOOK-ASSOCIATED PROTEIN 3"/>
    <property type="match status" value="1"/>
</dbReference>
<gene>
    <name evidence="5" type="ORF">CLV80_105106</name>
</gene>
<evidence type="ECO:0000256" key="3">
    <source>
        <dbReference type="ARBA" id="ARBA00023143"/>
    </source>
</evidence>
<dbReference type="GO" id="GO:0005198">
    <property type="term" value="F:structural molecule activity"/>
    <property type="evidence" value="ECO:0007669"/>
    <property type="project" value="InterPro"/>
</dbReference>
<dbReference type="PANTHER" id="PTHR42792">
    <property type="entry name" value="FLAGELLIN"/>
    <property type="match status" value="1"/>
</dbReference>
<keyword evidence="5" id="KW-0966">Cell projection</keyword>
<evidence type="ECO:0000313" key="6">
    <source>
        <dbReference type="Proteomes" id="UP000238007"/>
    </source>
</evidence>
<keyword evidence="3" id="KW-0975">Bacterial flagellum</keyword>
<comment type="caution">
    <text evidence="5">The sequence shown here is derived from an EMBL/GenBank/DDBJ whole genome shotgun (WGS) entry which is preliminary data.</text>
</comment>
<evidence type="ECO:0000259" key="4">
    <source>
        <dbReference type="Pfam" id="PF00700"/>
    </source>
</evidence>
<protein>
    <submittedName>
        <fullName evidence="5">Flagellar hook-associated protein 3 FlgL</fullName>
    </submittedName>
</protein>
<sequence>MPISSVGDMAQQYNTMRNGSTIKLELSGLAESMSSGRVTDVVQHLGGETAQLSGINHTLSRLDAYITSGGEIENSLANMQLVLGQIDTISQETSSQLLLINSNASEGQVTEASRTARSNFDTMVNLLNTRVGDRALFGGADVENTPLASADDMLGDIVTAIGGATSQAAISAAIDTWFDDPSGGFATMGYQGDTGAVVERRISGDTTISVDARADDIAIRSTLKFAALAAIADEMPALDLGTRSGLLQEAGIGLFSASSELVNVQARVGSSEGTITRELTEMSAQSAVLQIAKNDLVSVDPFDTASRLQAVQLQLETHYAVTARMSQLSLLSYL</sequence>
<comment type="similarity">
    <text evidence="2">Belongs to the bacterial flagellin family.</text>
</comment>
<dbReference type="EMBL" id="PVTP01000005">
    <property type="protein sequence ID" value="PRY77623.1"/>
    <property type="molecule type" value="Genomic_DNA"/>
</dbReference>
<dbReference type="GO" id="GO:0009288">
    <property type="term" value="C:bacterial-type flagellum"/>
    <property type="evidence" value="ECO:0007669"/>
    <property type="project" value="UniProtKB-SubCell"/>
</dbReference>
<dbReference type="Proteomes" id="UP000238007">
    <property type="component" value="Unassembled WGS sequence"/>
</dbReference>
<feature type="domain" description="Flagellin C-terminal" evidence="4">
    <location>
        <begin position="257"/>
        <end position="334"/>
    </location>
</feature>
<accession>A0A2T0VZ62</accession>
<name>A0A2T0VZ62_9RHOB</name>